<evidence type="ECO:0000313" key="1">
    <source>
        <dbReference type="EMBL" id="KKK51254.1"/>
    </source>
</evidence>
<dbReference type="AlphaFoldDB" id="A0A0F8YAX0"/>
<protein>
    <submittedName>
        <fullName evidence="1">Uncharacterized protein</fullName>
    </submittedName>
</protein>
<dbReference type="SUPFAM" id="SSF52540">
    <property type="entry name" value="P-loop containing nucleoside triphosphate hydrolases"/>
    <property type="match status" value="1"/>
</dbReference>
<dbReference type="InterPro" id="IPR027417">
    <property type="entry name" value="P-loop_NTPase"/>
</dbReference>
<accession>A0A0F8YAX0</accession>
<sequence>MLYKPFYNYFEILWLHELSYEECVELLNTYAEIEGKENLKKKFIASESKLRAIVKLAGGNPRLIFCVYEIIVEDDLHEVEDIFYKMLDELSPYFREKMRDLPKQQKQIIEVIARGRKLMTPTEIAPLCNMPVNQVNSILTRGRPMDCDSRVNLILIPSDFLSAISKKARPVYSLK</sequence>
<dbReference type="EMBL" id="LAZR01067602">
    <property type="protein sequence ID" value="KKK51254.1"/>
    <property type="molecule type" value="Genomic_DNA"/>
</dbReference>
<organism evidence="1">
    <name type="scientific">marine sediment metagenome</name>
    <dbReference type="NCBI Taxonomy" id="412755"/>
    <lineage>
        <taxon>unclassified sequences</taxon>
        <taxon>metagenomes</taxon>
        <taxon>ecological metagenomes</taxon>
    </lineage>
</organism>
<name>A0A0F8YAX0_9ZZZZ</name>
<proteinExistence type="predicted"/>
<reference evidence="1" key="1">
    <citation type="journal article" date="2015" name="Nature">
        <title>Complex archaea that bridge the gap between prokaryotes and eukaryotes.</title>
        <authorList>
            <person name="Spang A."/>
            <person name="Saw J.H."/>
            <person name="Jorgensen S.L."/>
            <person name="Zaremba-Niedzwiedzka K."/>
            <person name="Martijn J."/>
            <person name="Lind A.E."/>
            <person name="van Eijk R."/>
            <person name="Schleper C."/>
            <person name="Guy L."/>
            <person name="Ettema T.J."/>
        </authorList>
    </citation>
    <scope>NUCLEOTIDE SEQUENCE</scope>
</reference>
<comment type="caution">
    <text evidence="1">The sequence shown here is derived from an EMBL/GenBank/DDBJ whole genome shotgun (WGS) entry which is preliminary data.</text>
</comment>
<gene>
    <name evidence="1" type="ORF">LCGC14_3116790</name>
</gene>